<dbReference type="SMART" id="SM00926">
    <property type="entry name" value="Molybdop_Fe4S4"/>
    <property type="match status" value="1"/>
</dbReference>
<dbReference type="InterPro" id="IPR039261">
    <property type="entry name" value="FNR_nucleotide-bd"/>
</dbReference>
<comment type="cofactor">
    <cofactor evidence="3">
        <name>[4Fe-4S] cluster</name>
        <dbReference type="ChEBI" id="CHEBI:49883"/>
    </cofactor>
</comment>
<dbReference type="PRINTS" id="PR00371">
    <property type="entry name" value="FPNCR"/>
</dbReference>
<dbReference type="SUPFAM" id="SSF50692">
    <property type="entry name" value="ADC-like"/>
    <property type="match status" value="1"/>
</dbReference>
<dbReference type="InterPro" id="IPR041957">
    <property type="entry name" value="CT_Nitrate-R-NapA-like"/>
</dbReference>
<evidence type="ECO:0000256" key="15">
    <source>
        <dbReference type="ARBA" id="ARBA00023004"/>
    </source>
</evidence>
<dbReference type="FunFam" id="2.40.40.20:FF:000005">
    <property type="entry name" value="Periplasmic nitrate reductase"/>
    <property type="match status" value="1"/>
</dbReference>
<comment type="cofactor">
    <cofactor evidence="1">
        <name>FMN</name>
        <dbReference type="ChEBI" id="CHEBI:58210"/>
    </cofactor>
</comment>
<dbReference type="PANTHER" id="PTHR43105">
    <property type="entry name" value="RESPIRATORY NITRATE REDUCTASE"/>
    <property type="match status" value="1"/>
</dbReference>
<evidence type="ECO:0000256" key="19">
    <source>
        <dbReference type="SAM" id="MobiDB-lite"/>
    </source>
</evidence>
<dbReference type="InterPro" id="IPR006656">
    <property type="entry name" value="Mopterin_OxRdtase"/>
</dbReference>
<evidence type="ECO:0000256" key="17">
    <source>
        <dbReference type="ARBA" id="ARBA00023063"/>
    </source>
</evidence>
<evidence type="ECO:0000256" key="4">
    <source>
        <dbReference type="ARBA" id="ARBA00001974"/>
    </source>
</evidence>
<sequence length="1356" mass="145887">MGDGSTQARTACSYCGVGCGMLLTVGAGPDGRRRVLSVAGDRAHPANGGRLCTKGATSADMLAAPGRLATARVRAERGAAPADMAVDDAISYTARRLRRIVDEHGPDAVAFYVSGQMTLEAQYLANKLAKGFVGTNQIESNSRLCMASAGSGYKLSLGADGPPGSYDDFDHADVFLVIGANMADCHPILFLRLLDRLKAGAKLIVVDPRRNATADKADLYLPIRPGTDLALLNGLLHLLVADGRIDEEFIDAYTEGWPAMPDFLADYPLDRVAEITGLREADIRRAAEWIGTAKNWMSCWTMGLNQSTHGTWNTNALCNLHLATGAICRSGSGPFSLTGQPNAMGGREMGYMGPGLPGQRSVLVERDRAFTEEAWGLPAGTLRTEVGRGTVDMFARMAAGEIKACWIICTNPVASVGNRRTVIEGLEAAELVITQDAYADTETNAYADIMLPAAMWSETDGVMINSERNLTLARQVQDPPGQALPDWALIARVAAEMGYAEAFDYATAEDVFAEVKRFWNPQTGYDLRGVTYERLRANPVQWPAPPGAGDRNPIRYRAGDGLVFPTASGRAVFHARPHMPPKEMPDDDYPFLLNTGRLPHQWHTLTKTGKVAKLNRLNPGPFVELHPRDAERLGVVDGDQVEIGSRRGRAVLPAVVTDRVRPGDLFAPFHWNDIFGEYLAVNAVTNDAVDPISFQPELKACAVTLTKVAAPAPEAAAGPEGSLAALLKVEDIGPPAFTEPERYYLAGFLAALPSVVEGVPALPPSAPLDPARALWVNGLLAGMYSRAVASPAAPHRVGRSTCCGPRRPATPRSSPPPSPAALSTPAGSRPYAAWPTRPRTSLPTRATCSWSPARSGTATHRTTAPTSGRRSSSPTRPAWTAAATRSWPSATPATRTSAATAAASTTGSVSSARYGWRPAWTANPTTTTPPTAGSTACWPRSRRRHPRPPARTGRTADPGEAAARPAHPQPVAYRLRVGEGGPRVHVRHGRWGARVPDRRRARRLADELPRRGHRMAQGHGAAAGRAGRGDRPRHDVAGRGAARPPRHHPDRPGPAAVRRRTYRRPAPQGPVAAGQHRRAGQMDLGSASGRRDQRTPGAGHRRRVGQRAQTAPAPAVLDLLHPADQPHEVSVTVSVVRFDNHQGRTRKGVCSTFLADADPDRPVPVFVQQSPHFRPPADDTPMIMIGPGTGVAPFLAFLRERAARGARGANWLFFGEQRRATDYYYADELTTLRERGVLRRLDLAFSRDQRNKVYVQDRIREHGAHLWGWLQDGAYLYVCGDATRMAKDVDQALRDVAAAHGQLTPTPRPPTSSNSPPTSATAATSTERRLTGRHRPSRRSPGCSGSAATRPPPSAS</sequence>
<evidence type="ECO:0000256" key="8">
    <source>
        <dbReference type="ARBA" id="ARBA00022505"/>
    </source>
</evidence>
<evidence type="ECO:0000313" key="22">
    <source>
        <dbReference type="Proteomes" id="UP000502508"/>
    </source>
</evidence>
<evidence type="ECO:0000313" key="21">
    <source>
        <dbReference type="EMBL" id="BCB76468.1"/>
    </source>
</evidence>
<feature type="compositionally biased region" description="Low complexity" evidence="19">
    <location>
        <begin position="861"/>
        <end position="936"/>
    </location>
</feature>
<dbReference type="Gene3D" id="2.40.30.10">
    <property type="entry name" value="Translation factors"/>
    <property type="match status" value="1"/>
</dbReference>
<dbReference type="Gene3D" id="3.40.50.740">
    <property type="match status" value="1"/>
</dbReference>
<dbReference type="InterPro" id="IPR017938">
    <property type="entry name" value="Riboflavin_synthase-like_b-brl"/>
</dbReference>
<dbReference type="GO" id="GO:0042128">
    <property type="term" value="P:nitrate assimilation"/>
    <property type="evidence" value="ECO:0007669"/>
    <property type="project" value="UniProtKB-KW"/>
</dbReference>
<keyword evidence="12" id="KW-0274">FAD</keyword>
<keyword evidence="22" id="KW-1185">Reference proteome</keyword>
<protein>
    <recommendedName>
        <fullName evidence="6">assimilatory sulfite reductase (NADPH)</fullName>
        <ecNumber evidence="6">1.8.1.2</ecNumber>
    </recommendedName>
</protein>
<evidence type="ECO:0000256" key="7">
    <source>
        <dbReference type="ARBA" id="ARBA00022485"/>
    </source>
</evidence>
<evidence type="ECO:0000256" key="10">
    <source>
        <dbReference type="ARBA" id="ARBA00022643"/>
    </source>
</evidence>
<comment type="catalytic activity">
    <reaction evidence="18">
        <text>hydrogen sulfide + 3 NADP(+) + 3 H2O = sulfite + 3 NADPH + 4 H(+)</text>
        <dbReference type="Rhea" id="RHEA:13801"/>
        <dbReference type="ChEBI" id="CHEBI:15377"/>
        <dbReference type="ChEBI" id="CHEBI:15378"/>
        <dbReference type="ChEBI" id="CHEBI:17359"/>
        <dbReference type="ChEBI" id="CHEBI:29919"/>
        <dbReference type="ChEBI" id="CHEBI:57783"/>
        <dbReference type="ChEBI" id="CHEBI:58349"/>
        <dbReference type="EC" id="1.8.1.2"/>
    </reaction>
</comment>
<dbReference type="InterPro" id="IPR009010">
    <property type="entry name" value="Asp_de-COase-like_dom_sf"/>
</dbReference>
<evidence type="ECO:0000259" key="20">
    <source>
        <dbReference type="PROSITE" id="PS51669"/>
    </source>
</evidence>
<evidence type="ECO:0000256" key="1">
    <source>
        <dbReference type="ARBA" id="ARBA00001917"/>
    </source>
</evidence>
<keyword evidence="13" id="KW-0521">NADP</keyword>
<feature type="compositionally biased region" description="Low complexity" evidence="19">
    <location>
        <begin position="1311"/>
        <end position="1325"/>
    </location>
</feature>
<dbReference type="FunFam" id="3.40.50.80:FF:000001">
    <property type="entry name" value="NADPH--cytochrome P450 reductase 1"/>
    <property type="match status" value="1"/>
</dbReference>
<feature type="region of interest" description="Disordered" evidence="19">
    <location>
        <begin position="1006"/>
        <end position="1110"/>
    </location>
</feature>
<feature type="region of interest" description="Disordered" evidence="19">
    <location>
        <begin position="795"/>
        <end position="971"/>
    </location>
</feature>
<dbReference type="PROSITE" id="PS51669">
    <property type="entry name" value="4FE4S_MOW_BIS_MGD"/>
    <property type="match status" value="1"/>
</dbReference>
<comment type="cofactor">
    <cofactor evidence="4">
        <name>FAD</name>
        <dbReference type="ChEBI" id="CHEBI:57692"/>
    </cofactor>
</comment>
<dbReference type="Gene3D" id="2.40.40.20">
    <property type="match status" value="1"/>
</dbReference>
<dbReference type="GO" id="GO:0051539">
    <property type="term" value="F:4 iron, 4 sulfur cluster binding"/>
    <property type="evidence" value="ECO:0007669"/>
    <property type="project" value="UniProtKB-KW"/>
</dbReference>
<evidence type="ECO:0000256" key="18">
    <source>
        <dbReference type="ARBA" id="ARBA00052219"/>
    </source>
</evidence>
<dbReference type="PANTHER" id="PTHR43105:SF9">
    <property type="entry name" value="NADPH-FE(3+) OXIDOREDUCTASE SUBUNIT ALPHA"/>
    <property type="match status" value="1"/>
</dbReference>
<dbReference type="Pfam" id="PF04879">
    <property type="entry name" value="Molybdop_Fe4S4"/>
    <property type="match status" value="1"/>
</dbReference>
<feature type="region of interest" description="Disordered" evidence="19">
    <location>
        <begin position="1301"/>
        <end position="1356"/>
    </location>
</feature>
<evidence type="ECO:0000256" key="12">
    <source>
        <dbReference type="ARBA" id="ARBA00022827"/>
    </source>
</evidence>
<dbReference type="SUPFAM" id="SSF52343">
    <property type="entry name" value="Ferredoxin reductase-like, C-terminal NADP-linked domain"/>
    <property type="match status" value="1"/>
</dbReference>
<dbReference type="SUPFAM" id="SSF63380">
    <property type="entry name" value="Riboflavin synthase domain-like"/>
    <property type="match status" value="1"/>
</dbReference>
<evidence type="ECO:0000256" key="2">
    <source>
        <dbReference type="ARBA" id="ARBA00001942"/>
    </source>
</evidence>
<keyword evidence="9" id="KW-0285">Flavoprotein</keyword>
<comment type="similarity">
    <text evidence="5">Belongs to the prokaryotic molybdopterin-containing oxidoreductase family. NasA/NapA/NarB subfamily.</text>
</comment>
<keyword evidence="7" id="KW-0004">4Fe-4S</keyword>
<dbReference type="KEGG" id="pfla:Pflav_028780"/>
<dbReference type="CDD" id="cd02754">
    <property type="entry name" value="MopB_Nitrate-R-NapA-like"/>
    <property type="match status" value="1"/>
</dbReference>
<evidence type="ECO:0000256" key="3">
    <source>
        <dbReference type="ARBA" id="ARBA00001966"/>
    </source>
</evidence>
<dbReference type="CDD" id="cd02791">
    <property type="entry name" value="MopB_CT_Nitrate-R-NapA-like"/>
    <property type="match status" value="1"/>
</dbReference>
<proteinExistence type="inferred from homology"/>
<dbReference type="GO" id="GO:0016020">
    <property type="term" value="C:membrane"/>
    <property type="evidence" value="ECO:0007669"/>
    <property type="project" value="TreeGrafter"/>
</dbReference>
<dbReference type="EC" id="1.8.1.2" evidence="6"/>
<keyword evidence="17" id="KW-0534">Nitrate assimilation</keyword>
<feature type="compositionally biased region" description="Basic and acidic residues" evidence="19">
    <location>
        <begin position="1027"/>
        <end position="1037"/>
    </location>
</feature>
<keyword evidence="14" id="KW-0560">Oxidoreductase</keyword>
<dbReference type="Pfam" id="PF00384">
    <property type="entry name" value="Molybdopterin"/>
    <property type="match status" value="1"/>
</dbReference>
<evidence type="ECO:0000256" key="6">
    <source>
        <dbReference type="ARBA" id="ARBA00012604"/>
    </source>
</evidence>
<dbReference type="InterPro" id="IPR050123">
    <property type="entry name" value="Prok_molybdopt-oxidoreductase"/>
</dbReference>
<feature type="domain" description="4Fe-4S Mo/W bis-MGD-type" evidence="20">
    <location>
        <begin position="5"/>
        <end position="66"/>
    </location>
</feature>
<dbReference type="Gene3D" id="3.40.228.10">
    <property type="entry name" value="Dimethylsulfoxide Reductase, domain 2"/>
    <property type="match status" value="1"/>
</dbReference>
<dbReference type="Pfam" id="PF00175">
    <property type="entry name" value="NAD_binding_1"/>
    <property type="match status" value="1"/>
</dbReference>
<dbReference type="InterPro" id="IPR001433">
    <property type="entry name" value="OxRdtase_FAD/NAD-bd"/>
</dbReference>
<reference evidence="21 22" key="2">
    <citation type="submission" date="2020-03" db="EMBL/GenBank/DDBJ databases">
        <authorList>
            <person name="Ichikawa N."/>
            <person name="Kimura A."/>
            <person name="Kitahashi Y."/>
            <person name="Uohara A."/>
        </authorList>
    </citation>
    <scope>NUCLEOTIDE SEQUENCE [LARGE SCALE GENOMIC DNA]</scope>
    <source>
        <strain evidence="21 22">NBRC 107702</strain>
    </source>
</reference>
<dbReference type="InterPro" id="IPR006657">
    <property type="entry name" value="MoPterin_dinucl-bd_dom"/>
</dbReference>
<keyword evidence="8" id="KW-0500">Molybdenum</keyword>
<dbReference type="Pfam" id="PF01568">
    <property type="entry name" value="Molydop_binding"/>
    <property type="match status" value="1"/>
</dbReference>
<dbReference type="InterPro" id="IPR006963">
    <property type="entry name" value="Mopterin_OxRdtase_4Fe-4S_dom"/>
</dbReference>
<comment type="cofactor">
    <cofactor evidence="2">
        <name>Mo-bis(molybdopterin guanine dinucleotide)</name>
        <dbReference type="ChEBI" id="CHEBI:60539"/>
    </cofactor>
</comment>
<dbReference type="GO" id="GO:0043546">
    <property type="term" value="F:molybdopterin cofactor binding"/>
    <property type="evidence" value="ECO:0007669"/>
    <property type="project" value="InterPro"/>
</dbReference>
<keyword evidence="16" id="KW-0411">Iron-sulfur</keyword>
<dbReference type="GO" id="GO:0004783">
    <property type="term" value="F:sulfite reductase (NADPH) activity"/>
    <property type="evidence" value="ECO:0007669"/>
    <property type="project" value="UniProtKB-EC"/>
</dbReference>
<gene>
    <name evidence="21" type="ORF">Pflav_028780</name>
</gene>
<feature type="compositionally biased region" description="Polar residues" evidence="19">
    <location>
        <begin position="838"/>
        <end position="860"/>
    </location>
</feature>
<dbReference type="Proteomes" id="UP000502508">
    <property type="component" value="Chromosome"/>
</dbReference>
<keyword evidence="15" id="KW-0408">Iron</keyword>
<keyword evidence="10" id="KW-0288">FMN</keyword>
<dbReference type="Gene3D" id="2.20.25.90">
    <property type="entry name" value="ADC-like domains"/>
    <property type="match status" value="1"/>
</dbReference>
<evidence type="ECO:0000256" key="11">
    <source>
        <dbReference type="ARBA" id="ARBA00022723"/>
    </source>
</evidence>
<accession>A0A6F8XRU2</accession>
<evidence type="ECO:0000256" key="13">
    <source>
        <dbReference type="ARBA" id="ARBA00022857"/>
    </source>
</evidence>
<evidence type="ECO:0000256" key="16">
    <source>
        <dbReference type="ARBA" id="ARBA00023014"/>
    </source>
</evidence>
<evidence type="ECO:0000256" key="14">
    <source>
        <dbReference type="ARBA" id="ARBA00023002"/>
    </source>
</evidence>
<keyword evidence="11" id="KW-0479">Metal-binding</keyword>
<evidence type="ECO:0000256" key="9">
    <source>
        <dbReference type="ARBA" id="ARBA00022630"/>
    </source>
</evidence>
<organism evidence="21 22">
    <name type="scientific">Phytohabitans flavus</name>
    <dbReference type="NCBI Taxonomy" id="1076124"/>
    <lineage>
        <taxon>Bacteria</taxon>
        <taxon>Bacillati</taxon>
        <taxon>Actinomycetota</taxon>
        <taxon>Actinomycetes</taxon>
        <taxon>Micromonosporales</taxon>
        <taxon>Micromonosporaceae</taxon>
    </lineage>
</organism>
<dbReference type="SUPFAM" id="SSF53706">
    <property type="entry name" value="Formate dehydrogenase/DMSO reductase, domains 1-3"/>
    <property type="match status" value="1"/>
</dbReference>
<dbReference type="GO" id="GO:0046872">
    <property type="term" value="F:metal ion binding"/>
    <property type="evidence" value="ECO:0007669"/>
    <property type="project" value="UniProtKB-KW"/>
</dbReference>
<dbReference type="EMBL" id="AP022870">
    <property type="protein sequence ID" value="BCB76468.1"/>
    <property type="molecule type" value="Genomic_DNA"/>
</dbReference>
<reference evidence="21 22" key="1">
    <citation type="submission" date="2020-03" db="EMBL/GenBank/DDBJ databases">
        <title>Whole genome shotgun sequence of Phytohabitans flavus NBRC 107702.</title>
        <authorList>
            <person name="Komaki H."/>
            <person name="Tamura T."/>
        </authorList>
    </citation>
    <scope>NUCLEOTIDE SEQUENCE [LARGE SCALE GENOMIC DNA]</scope>
    <source>
        <strain evidence="21 22">NBRC 107702</strain>
    </source>
</reference>
<name>A0A6F8XRU2_9ACTN</name>
<evidence type="ECO:0000256" key="5">
    <source>
        <dbReference type="ARBA" id="ARBA00008747"/>
    </source>
</evidence>
<dbReference type="Gene3D" id="3.40.50.80">
    <property type="entry name" value="Nucleotide-binding domain of ferredoxin-NADP reductase (FNR) module"/>
    <property type="match status" value="1"/>
</dbReference>
<dbReference type="InterPro" id="IPR001709">
    <property type="entry name" value="Flavoprot_Pyr_Nucl_cyt_Rdtase"/>
</dbReference>